<reference evidence="1" key="1">
    <citation type="journal article" date="2020" name="Stud. Mycol.">
        <title>101 Dothideomycetes genomes: a test case for predicting lifestyles and emergence of pathogens.</title>
        <authorList>
            <person name="Haridas S."/>
            <person name="Albert R."/>
            <person name="Binder M."/>
            <person name="Bloem J."/>
            <person name="Labutti K."/>
            <person name="Salamov A."/>
            <person name="Andreopoulos B."/>
            <person name="Baker S."/>
            <person name="Barry K."/>
            <person name="Bills G."/>
            <person name="Bluhm B."/>
            <person name="Cannon C."/>
            <person name="Castanera R."/>
            <person name="Culley D."/>
            <person name="Daum C."/>
            <person name="Ezra D."/>
            <person name="Gonzalez J."/>
            <person name="Henrissat B."/>
            <person name="Kuo A."/>
            <person name="Liang C."/>
            <person name="Lipzen A."/>
            <person name="Lutzoni F."/>
            <person name="Magnuson J."/>
            <person name="Mondo S."/>
            <person name="Nolan M."/>
            <person name="Ohm R."/>
            <person name="Pangilinan J."/>
            <person name="Park H.-J."/>
            <person name="Ramirez L."/>
            <person name="Alfaro M."/>
            <person name="Sun H."/>
            <person name="Tritt A."/>
            <person name="Yoshinaga Y."/>
            <person name="Zwiers L.-H."/>
            <person name="Turgeon B."/>
            <person name="Goodwin S."/>
            <person name="Spatafora J."/>
            <person name="Crous P."/>
            <person name="Grigoriev I."/>
        </authorList>
    </citation>
    <scope>NUCLEOTIDE SEQUENCE</scope>
    <source>
        <strain evidence="1">CBS 123094</strain>
    </source>
</reference>
<gene>
    <name evidence="1" type="ORF">P154DRAFT_567290</name>
</gene>
<evidence type="ECO:0000313" key="2">
    <source>
        <dbReference type="Proteomes" id="UP000799779"/>
    </source>
</evidence>
<protein>
    <submittedName>
        <fullName evidence="1">Uncharacterized protein</fullName>
    </submittedName>
</protein>
<dbReference type="EMBL" id="ML977656">
    <property type="protein sequence ID" value="KAF1994571.1"/>
    <property type="molecule type" value="Genomic_DNA"/>
</dbReference>
<dbReference type="Proteomes" id="UP000799779">
    <property type="component" value="Unassembled WGS sequence"/>
</dbReference>
<proteinExistence type="predicted"/>
<accession>A0A6A5W320</accession>
<keyword evidence="2" id="KW-1185">Reference proteome</keyword>
<organism evidence="1 2">
    <name type="scientific">Amniculicola lignicola CBS 123094</name>
    <dbReference type="NCBI Taxonomy" id="1392246"/>
    <lineage>
        <taxon>Eukaryota</taxon>
        <taxon>Fungi</taxon>
        <taxon>Dikarya</taxon>
        <taxon>Ascomycota</taxon>
        <taxon>Pezizomycotina</taxon>
        <taxon>Dothideomycetes</taxon>
        <taxon>Pleosporomycetidae</taxon>
        <taxon>Pleosporales</taxon>
        <taxon>Amniculicolaceae</taxon>
        <taxon>Amniculicola</taxon>
    </lineage>
</organism>
<dbReference type="AlphaFoldDB" id="A0A6A5W320"/>
<sequence>MSGGGGVTVKRRWSVSTCYSEKQTRNSRGPSQSPIIALVQEIVDAEWVLTPRWPTRGCGPSLAPEPVLAARGPATAHFSARMQRAITTYIDQPHLPPAVAVAACPSTGSPFILPPCRARRCVVSPGVEELRYEPLHEGPFVEKRGQTWQNRMDSQIAPSAVRTRARRIGCCYTAIYVPSRLAPHAEKLALVPGSWKWHPSNWTS</sequence>
<evidence type="ECO:0000313" key="1">
    <source>
        <dbReference type="EMBL" id="KAF1994571.1"/>
    </source>
</evidence>
<name>A0A6A5W320_9PLEO</name>